<evidence type="ECO:0000259" key="7">
    <source>
        <dbReference type="Pfam" id="PF00155"/>
    </source>
</evidence>
<dbReference type="CDD" id="cd00609">
    <property type="entry name" value="AAT_like"/>
    <property type="match status" value="1"/>
</dbReference>
<protein>
    <recommendedName>
        <fullName evidence="6">Aminotransferase</fullName>
        <ecNumber evidence="6">2.6.1.-</ecNumber>
    </recommendedName>
</protein>
<gene>
    <name evidence="8" type="ORF">C5Y83_00625</name>
</gene>
<dbReference type="InterPro" id="IPR015422">
    <property type="entry name" value="PyrdxlP-dep_Trfase_small"/>
</dbReference>
<evidence type="ECO:0000256" key="5">
    <source>
        <dbReference type="ARBA" id="ARBA00022898"/>
    </source>
</evidence>
<dbReference type="InterPro" id="IPR004839">
    <property type="entry name" value="Aminotransferase_I/II_large"/>
</dbReference>
<dbReference type="InterPro" id="IPR050596">
    <property type="entry name" value="AspAT/PAT-like"/>
</dbReference>
<dbReference type="SUPFAM" id="SSF53383">
    <property type="entry name" value="PLP-dependent transferases"/>
    <property type="match status" value="1"/>
</dbReference>
<dbReference type="Gene3D" id="3.40.640.10">
    <property type="entry name" value="Type I PLP-dependent aspartate aminotransferase-like (Major domain)"/>
    <property type="match status" value="1"/>
</dbReference>
<proteinExistence type="inferred from homology"/>
<comment type="similarity">
    <text evidence="2 6">Belongs to the class-I pyridoxal-phosphate-dependent aminotransferase family.</text>
</comment>
<dbReference type="PROSITE" id="PS00105">
    <property type="entry name" value="AA_TRANSFER_CLASS_1"/>
    <property type="match status" value="1"/>
</dbReference>
<dbReference type="EC" id="2.6.1.-" evidence="6"/>
<organism evidence="8 9">
    <name type="scientific">Blastopirellula marina</name>
    <dbReference type="NCBI Taxonomy" id="124"/>
    <lineage>
        <taxon>Bacteria</taxon>
        <taxon>Pseudomonadati</taxon>
        <taxon>Planctomycetota</taxon>
        <taxon>Planctomycetia</taxon>
        <taxon>Pirellulales</taxon>
        <taxon>Pirellulaceae</taxon>
        <taxon>Blastopirellula</taxon>
    </lineage>
</organism>
<comment type="caution">
    <text evidence="8">The sequence shown here is derived from an EMBL/GenBank/DDBJ whole genome shotgun (WGS) entry which is preliminary data.</text>
</comment>
<reference evidence="8 9" key="1">
    <citation type="submission" date="2018-02" db="EMBL/GenBank/DDBJ databases">
        <title>Comparative genomes isolates from brazilian mangrove.</title>
        <authorList>
            <person name="Araujo J.E."/>
            <person name="Taketani R.G."/>
            <person name="Silva M.C.P."/>
            <person name="Loureco M.V."/>
            <person name="Andreote F.D."/>
        </authorList>
    </citation>
    <scope>NUCLEOTIDE SEQUENCE [LARGE SCALE GENOMIC DNA]</scope>
    <source>
        <strain evidence="8 9">Hex-1 MGV</strain>
    </source>
</reference>
<comment type="cofactor">
    <cofactor evidence="1 6">
        <name>pyridoxal 5'-phosphate</name>
        <dbReference type="ChEBI" id="CHEBI:597326"/>
    </cofactor>
</comment>
<dbReference type="InterPro" id="IPR015421">
    <property type="entry name" value="PyrdxlP-dep_Trfase_major"/>
</dbReference>
<evidence type="ECO:0000313" key="8">
    <source>
        <dbReference type="EMBL" id="PQO40476.1"/>
    </source>
</evidence>
<dbReference type="GO" id="GO:0030170">
    <property type="term" value="F:pyridoxal phosphate binding"/>
    <property type="evidence" value="ECO:0007669"/>
    <property type="project" value="InterPro"/>
</dbReference>
<dbReference type="AlphaFoldDB" id="A0A2S8G7P1"/>
<dbReference type="Proteomes" id="UP000238322">
    <property type="component" value="Unassembled WGS sequence"/>
</dbReference>
<dbReference type="EMBL" id="PUHY01000001">
    <property type="protein sequence ID" value="PQO40476.1"/>
    <property type="molecule type" value="Genomic_DNA"/>
</dbReference>
<dbReference type="InterPro" id="IPR004838">
    <property type="entry name" value="NHTrfase_class1_PyrdxlP-BS"/>
</dbReference>
<keyword evidence="5" id="KW-0663">Pyridoxal phosphate</keyword>
<evidence type="ECO:0000313" key="9">
    <source>
        <dbReference type="Proteomes" id="UP000238322"/>
    </source>
</evidence>
<evidence type="ECO:0000256" key="6">
    <source>
        <dbReference type="RuleBase" id="RU000481"/>
    </source>
</evidence>
<name>A0A2S8G7P1_9BACT</name>
<dbReference type="PANTHER" id="PTHR46383:SF3">
    <property type="entry name" value="ASPARTATE AMINOTRANSFERASE-RELATED"/>
    <property type="match status" value="1"/>
</dbReference>
<feature type="domain" description="Aminotransferase class I/classII large" evidence="7">
    <location>
        <begin position="47"/>
        <end position="396"/>
    </location>
</feature>
<evidence type="ECO:0000256" key="3">
    <source>
        <dbReference type="ARBA" id="ARBA00022576"/>
    </source>
</evidence>
<evidence type="ECO:0000256" key="2">
    <source>
        <dbReference type="ARBA" id="ARBA00007441"/>
    </source>
</evidence>
<evidence type="ECO:0000256" key="1">
    <source>
        <dbReference type="ARBA" id="ARBA00001933"/>
    </source>
</evidence>
<keyword evidence="4 6" id="KW-0808">Transferase</keyword>
<dbReference type="PRINTS" id="PR00753">
    <property type="entry name" value="ACCSYNTHASE"/>
</dbReference>
<dbReference type="RefSeq" id="WP_105327712.1">
    <property type="nucleotide sequence ID" value="NZ_PUHY01000001.1"/>
</dbReference>
<dbReference type="Pfam" id="PF00155">
    <property type="entry name" value="Aminotran_1_2"/>
    <property type="match status" value="1"/>
</dbReference>
<dbReference type="PANTHER" id="PTHR46383">
    <property type="entry name" value="ASPARTATE AMINOTRANSFERASE"/>
    <property type="match status" value="1"/>
</dbReference>
<keyword evidence="3 6" id="KW-0032">Aminotransferase</keyword>
<evidence type="ECO:0000256" key="4">
    <source>
        <dbReference type="ARBA" id="ARBA00022679"/>
    </source>
</evidence>
<accession>A0A2S8G7P1</accession>
<dbReference type="InterPro" id="IPR015424">
    <property type="entry name" value="PyrdxlP-dep_Trfase"/>
</dbReference>
<dbReference type="OrthoDB" id="231967at2"/>
<dbReference type="GO" id="GO:0006520">
    <property type="term" value="P:amino acid metabolic process"/>
    <property type="evidence" value="ECO:0007669"/>
    <property type="project" value="InterPro"/>
</dbReference>
<dbReference type="GO" id="GO:0008483">
    <property type="term" value="F:transaminase activity"/>
    <property type="evidence" value="ECO:0007669"/>
    <property type="project" value="UniProtKB-KW"/>
</dbReference>
<sequence length="406" mass="45018">MLDDKSEKLNKGLKIPSDDDAFEWSPALRALPVPGIRRMVNLAATMKDVIHLSIGQPDFKCPGHIVEAHVEALRAGETGYTMDAGLPELLTELQKYYQKRTGRELTEDNILVTTGATEAMYLAISVSAAPGRQFLIPDPCFPLYAPLVRMHGGEVKPIPTRAEHGHQLDPQEVIDAMGPRTFAIILNSPSNPTGTVYPPETIEAIVQEAAYQGIKVISDEVYDHLILDDLEYASVLGHTSDLDHVMIASSFSKSYAMPGLRVGWVISSQGTIKMLRRYHMFTTTVANTPAQWAGVAALRGGNQCIEEMVTEYRRRRDRVVKLVSETPYLTGYWPQGGFFIFPSLPAHTNGSNLALRMLEEIGVCVVPGEAFGESCINSFRISYSTSMDKIEQAFERMIPWMAKQEL</sequence>
<dbReference type="Gene3D" id="3.90.1150.10">
    <property type="entry name" value="Aspartate Aminotransferase, domain 1"/>
    <property type="match status" value="1"/>
</dbReference>